<dbReference type="SUPFAM" id="SSF52540">
    <property type="entry name" value="P-loop containing nucleoside triphosphate hydrolases"/>
    <property type="match status" value="1"/>
</dbReference>
<evidence type="ECO:0000256" key="4">
    <source>
        <dbReference type="ARBA" id="ARBA00034320"/>
    </source>
</evidence>
<evidence type="ECO:0000259" key="7">
    <source>
        <dbReference type="SMART" id="SM00833"/>
    </source>
</evidence>
<dbReference type="CDD" id="cd03112">
    <property type="entry name" value="CobW-like"/>
    <property type="match status" value="1"/>
</dbReference>
<evidence type="ECO:0000256" key="1">
    <source>
        <dbReference type="ARBA" id="ARBA00022741"/>
    </source>
</evidence>
<dbReference type="GO" id="GO:0005737">
    <property type="term" value="C:cytoplasm"/>
    <property type="evidence" value="ECO:0007669"/>
    <property type="project" value="TreeGrafter"/>
</dbReference>
<feature type="domain" description="CobW C-terminal" evidence="7">
    <location>
        <begin position="282"/>
        <end position="381"/>
    </location>
</feature>
<dbReference type="EMBL" id="WNDX01000002">
    <property type="protein sequence ID" value="KAF1048854.1"/>
    <property type="molecule type" value="Genomic_DNA"/>
</dbReference>
<keyword evidence="1" id="KW-0547">Nucleotide-binding</keyword>
<protein>
    <submittedName>
        <fullName evidence="8">Putative metal chaperone YciC</fullName>
    </submittedName>
</protein>
<dbReference type="PANTHER" id="PTHR13748">
    <property type="entry name" value="COBW-RELATED"/>
    <property type="match status" value="1"/>
</dbReference>
<dbReference type="Pfam" id="PF02492">
    <property type="entry name" value="cobW"/>
    <property type="match status" value="1"/>
</dbReference>
<dbReference type="Gene3D" id="3.40.50.300">
    <property type="entry name" value="P-loop containing nucleotide triphosphate hydrolases"/>
    <property type="match status" value="1"/>
</dbReference>
<keyword evidence="2" id="KW-0378">Hydrolase</keyword>
<dbReference type="InterPro" id="IPR051316">
    <property type="entry name" value="Zinc-reg_GTPase_activator"/>
</dbReference>
<accession>A0A7V8G0S2</accession>
<dbReference type="Proteomes" id="UP000462435">
    <property type="component" value="Unassembled WGS sequence"/>
</dbReference>
<name>A0A7V8G0S2_9BURK</name>
<evidence type="ECO:0000313" key="8">
    <source>
        <dbReference type="EMBL" id="KAF1048854.1"/>
    </source>
</evidence>
<evidence type="ECO:0000256" key="3">
    <source>
        <dbReference type="ARBA" id="ARBA00023186"/>
    </source>
</evidence>
<dbReference type="PANTHER" id="PTHR13748:SF62">
    <property type="entry name" value="COBW DOMAIN-CONTAINING PROTEIN"/>
    <property type="match status" value="1"/>
</dbReference>
<reference evidence="9" key="1">
    <citation type="journal article" date="2020" name="MBio">
        <title>Horizontal gene transfer to a defensive symbiont with a reduced genome amongst a multipartite beetle microbiome.</title>
        <authorList>
            <person name="Waterworth S.C."/>
            <person name="Florez L.V."/>
            <person name="Rees E.R."/>
            <person name="Hertweck C."/>
            <person name="Kaltenpoth M."/>
            <person name="Kwan J.C."/>
        </authorList>
    </citation>
    <scope>NUCLEOTIDE SEQUENCE [LARGE SCALE GENOMIC DNA]</scope>
</reference>
<dbReference type="InterPro" id="IPR027417">
    <property type="entry name" value="P-loop_NTPase"/>
</dbReference>
<organism evidence="8 9">
    <name type="scientific">Herbaspirillum frisingense</name>
    <dbReference type="NCBI Taxonomy" id="92645"/>
    <lineage>
        <taxon>Bacteria</taxon>
        <taxon>Pseudomonadati</taxon>
        <taxon>Pseudomonadota</taxon>
        <taxon>Betaproteobacteria</taxon>
        <taxon>Burkholderiales</taxon>
        <taxon>Oxalobacteraceae</taxon>
        <taxon>Herbaspirillum</taxon>
    </lineage>
</organism>
<dbReference type="Gene3D" id="3.30.1220.10">
    <property type="entry name" value="CobW-like, C-terminal domain"/>
    <property type="match status" value="1"/>
</dbReference>
<dbReference type="AlphaFoldDB" id="A0A7V8G0S2"/>
<comment type="catalytic activity">
    <reaction evidence="6">
        <text>GTP + H2O = GDP + phosphate + H(+)</text>
        <dbReference type="Rhea" id="RHEA:19669"/>
        <dbReference type="ChEBI" id="CHEBI:15377"/>
        <dbReference type="ChEBI" id="CHEBI:15378"/>
        <dbReference type="ChEBI" id="CHEBI:37565"/>
        <dbReference type="ChEBI" id="CHEBI:43474"/>
        <dbReference type="ChEBI" id="CHEBI:58189"/>
    </reaction>
    <physiologicalReaction direction="left-to-right" evidence="6">
        <dbReference type="Rhea" id="RHEA:19670"/>
    </physiologicalReaction>
</comment>
<comment type="function">
    <text evidence="5">Zinc chaperone that directly transfers zinc cofactor to target proteins, thereby activating them. Zinc is transferred from the CXCC motif in the GTPase domain to the zinc binding site in target proteins in a process requiring GTP hydrolysis.</text>
</comment>
<comment type="caution">
    <text evidence="8">The sequence shown here is derived from an EMBL/GenBank/DDBJ whole genome shotgun (WGS) entry which is preliminary data.</text>
</comment>
<dbReference type="InterPro" id="IPR003495">
    <property type="entry name" value="CobW/HypB/UreG_nucleotide-bd"/>
</dbReference>
<evidence type="ECO:0000313" key="9">
    <source>
        <dbReference type="Proteomes" id="UP000462435"/>
    </source>
</evidence>
<comment type="similarity">
    <text evidence="4">Belongs to the SIMIBI class G3E GTPase family. ZNG1 subfamily.</text>
</comment>
<evidence type="ECO:0000256" key="6">
    <source>
        <dbReference type="ARBA" id="ARBA00049117"/>
    </source>
</evidence>
<evidence type="ECO:0000256" key="5">
    <source>
        <dbReference type="ARBA" id="ARBA00045658"/>
    </source>
</evidence>
<dbReference type="SUPFAM" id="SSF90002">
    <property type="entry name" value="Hypothetical protein YjiA, C-terminal domain"/>
    <property type="match status" value="1"/>
</dbReference>
<evidence type="ECO:0000256" key="2">
    <source>
        <dbReference type="ARBA" id="ARBA00022801"/>
    </source>
</evidence>
<gene>
    <name evidence="8" type="primary">yciC_1</name>
    <name evidence="8" type="ORF">GAK35_00120</name>
</gene>
<dbReference type="InterPro" id="IPR011629">
    <property type="entry name" value="CobW-like_C"/>
</dbReference>
<dbReference type="Pfam" id="PF07683">
    <property type="entry name" value="CobW_C"/>
    <property type="match status" value="1"/>
</dbReference>
<proteinExistence type="inferred from homology"/>
<dbReference type="GO" id="GO:0016787">
    <property type="term" value="F:hydrolase activity"/>
    <property type="evidence" value="ECO:0007669"/>
    <property type="project" value="UniProtKB-KW"/>
</dbReference>
<dbReference type="SMART" id="SM00833">
    <property type="entry name" value="CobW_C"/>
    <property type="match status" value="1"/>
</dbReference>
<dbReference type="GO" id="GO:0000166">
    <property type="term" value="F:nucleotide binding"/>
    <property type="evidence" value="ECO:0007669"/>
    <property type="project" value="UniProtKB-KW"/>
</dbReference>
<keyword evidence="3" id="KW-0143">Chaperone</keyword>
<sequence>MSSAQDLPTPLPPIPVTVVTGFLGAGKTTLLRGLVQRRQSRRLALLINEFGEVAIDGMLLRADGDVQGQVQIQDFPHGLIAYGDDEQFVPAMLALAAPHHRARIDHVLIETSGLALPSAVMEVLQSERLAPHFVLDATLAVVDTPLLLEDAFADGGQAQAATAQLFRQQLEYADVVVLNKIDGMAEPQLLQAEQRVRALAPNVRFLELAYGAKLDIRLALGLRLHQAGAAVHHHYTPVGMPGERAAAPADQRRFNGHAHSGLAAHSHGLATHKHFHEQDPGWLSFTLRSDAQQSGERLRSAVAAAALAEPILRAKGFVNDDAGRPLLLQGVRARVAIAENETGRDTGATGADKVPAARSELVFIGYHPSRARVARMLTELTGTEWK</sequence>
<dbReference type="InterPro" id="IPR036627">
    <property type="entry name" value="CobW-likC_sf"/>
</dbReference>